<dbReference type="GO" id="GO:0031956">
    <property type="term" value="F:medium-chain fatty acid-CoA ligase activity"/>
    <property type="evidence" value="ECO:0007669"/>
    <property type="project" value="TreeGrafter"/>
</dbReference>
<proteinExistence type="inferred from homology"/>
<evidence type="ECO:0000256" key="1">
    <source>
        <dbReference type="ARBA" id="ARBA00006432"/>
    </source>
</evidence>
<evidence type="ECO:0000259" key="2">
    <source>
        <dbReference type="Pfam" id="PF00501"/>
    </source>
</evidence>
<comment type="caution">
    <text evidence="3">The sequence shown here is derived from an EMBL/GenBank/DDBJ whole genome shotgun (WGS) entry which is preliminary data.</text>
</comment>
<dbReference type="PANTHER" id="PTHR43201:SF8">
    <property type="entry name" value="ACYL-COA SYNTHETASE FAMILY MEMBER 3"/>
    <property type="match status" value="1"/>
</dbReference>
<gene>
    <name evidence="3" type="ORF">INT43_008699</name>
</gene>
<dbReference type="PANTHER" id="PTHR43201">
    <property type="entry name" value="ACYL-COA SYNTHETASE"/>
    <property type="match status" value="1"/>
</dbReference>
<sequence>MPANNLPTPTSYHQLFAYRGLTVPDSPWFHYPEPVTADKYRVLTYKGADDLISHLAAQYADVLPERNEHTISSNAPKSLPEAPMVVATLGSNNVQLALTGLAAQRLQHAYIHVSPLNSDTGIVTLLKTVDARVLLADDVFYERAEKLAAQIEGLQLHRMISFDPVDELKKDLRTFAYDINKDESKNSGLIFHTSGTSSSAPKPIWHANASFMHIPPMGVLRTTLTTGLMYHGMGGGIVLMAANISGSVALPLAKDPNYRTIPEVINSLKALPQIDVIVLHPILIEAFWENYGRNNSPEMEYLKRIGRIETGGGKLAHSVAHAMRSAGVNVRTLIGATEVGPFPLRNEPTEENWDSFVVTNEDQAVWEHIEGDQYELLLQSPPALALNLGIPPDGIYRTNDVFEEIPAGSKQYVYVGRRDQMLIHTMGLNTNPVSWENEFRPLDIVEECQLVGHGRRGPLLLVELNWSLVKNEQEARERVWKEIERINDTVMAWSRVQNREAMVILPRGAKLERSDKETVKRGVNLKKFENEIEQGYANWDKAAPLAKA</sequence>
<dbReference type="AlphaFoldDB" id="A0A8H7UGT0"/>
<dbReference type="InterPro" id="IPR042099">
    <property type="entry name" value="ANL_N_sf"/>
</dbReference>
<organism evidence="3 4">
    <name type="scientific">Mortierella isabellina</name>
    <name type="common">Filamentous fungus</name>
    <name type="synonym">Umbelopsis isabellina</name>
    <dbReference type="NCBI Taxonomy" id="91625"/>
    <lineage>
        <taxon>Eukaryota</taxon>
        <taxon>Fungi</taxon>
        <taxon>Fungi incertae sedis</taxon>
        <taxon>Mucoromycota</taxon>
        <taxon>Mucoromycotina</taxon>
        <taxon>Umbelopsidomycetes</taxon>
        <taxon>Umbelopsidales</taxon>
        <taxon>Umbelopsidaceae</taxon>
        <taxon>Umbelopsis</taxon>
    </lineage>
</organism>
<evidence type="ECO:0000313" key="3">
    <source>
        <dbReference type="EMBL" id="KAG2181117.1"/>
    </source>
</evidence>
<accession>A0A8H7UGT0</accession>
<protein>
    <recommendedName>
        <fullName evidence="2">AMP-dependent synthetase/ligase domain-containing protein</fullName>
    </recommendedName>
</protein>
<keyword evidence="4" id="KW-1185">Reference proteome</keyword>
<dbReference type="InterPro" id="IPR000873">
    <property type="entry name" value="AMP-dep_synth/lig_dom"/>
</dbReference>
<dbReference type="Gene3D" id="3.40.50.12780">
    <property type="entry name" value="N-terminal domain of ligase-like"/>
    <property type="match status" value="1"/>
</dbReference>
<dbReference type="OrthoDB" id="429813at2759"/>
<evidence type="ECO:0000313" key="4">
    <source>
        <dbReference type="Proteomes" id="UP000654370"/>
    </source>
</evidence>
<reference evidence="3" key="1">
    <citation type="submission" date="2020-12" db="EMBL/GenBank/DDBJ databases">
        <title>Metabolic potential, ecology and presence of endohyphal bacteria is reflected in genomic diversity of Mucoromycotina.</title>
        <authorList>
            <person name="Muszewska A."/>
            <person name="Okrasinska A."/>
            <person name="Steczkiewicz K."/>
            <person name="Drgas O."/>
            <person name="Orlowska M."/>
            <person name="Perlinska-Lenart U."/>
            <person name="Aleksandrzak-Piekarczyk T."/>
            <person name="Szatraj K."/>
            <person name="Zielenkiewicz U."/>
            <person name="Pilsyk S."/>
            <person name="Malc E."/>
            <person name="Mieczkowski P."/>
            <person name="Kruszewska J.S."/>
            <person name="Biernat P."/>
            <person name="Pawlowska J."/>
        </authorList>
    </citation>
    <scope>NUCLEOTIDE SEQUENCE</scope>
    <source>
        <strain evidence="3">WA0000067209</strain>
    </source>
</reference>
<dbReference type="Pfam" id="PF23562">
    <property type="entry name" value="AMP-binding_C_3"/>
    <property type="match status" value="1"/>
</dbReference>
<dbReference type="EMBL" id="JAEPQZ010000005">
    <property type="protein sequence ID" value="KAG2181117.1"/>
    <property type="molecule type" value="Genomic_DNA"/>
</dbReference>
<dbReference type="SUPFAM" id="SSF56801">
    <property type="entry name" value="Acetyl-CoA synthetase-like"/>
    <property type="match status" value="1"/>
</dbReference>
<dbReference type="Pfam" id="PF00501">
    <property type="entry name" value="AMP-binding"/>
    <property type="match status" value="1"/>
</dbReference>
<feature type="domain" description="AMP-dependent synthetase/ligase" evidence="2">
    <location>
        <begin position="85"/>
        <end position="344"/>
    </location>
</feature>
<dbReference type="Proteomes" id="UP000654370">
    <property type="component" value="Unassembled WGS sequence"/>
</dbReference>
<comment type="similarity">
    <text evidence="1">Belongs to the ATP-dependent AMP-binding enzyme family.</text>
</comment>
<dbReference type="GO" id="GO:0006631">
    <property type="term" value="P:fatty acid metabolic process"/>
    <property type="evidence" value="ECO:0007669"/>
    <property type="project" value="TreeGrafter"/>
</dbReference>
<name>A0A8H7UGT0_MORIS</name>